<dbReference type="SUPFAM" id="SSF53850">
    <property type="entry name" value="Periplasmic binding protein-like II"/>
    <property type="match status" value="1"/>
</dbReference>
<protein>
    <recommendedName>
        <fullName evidence="1">Prephenate dehydratase domain-containing protein</fullName>
    </recommendedName>
</protein>
<comment type="caution">
    <text evidence="2">The sequence shown here is derived from an EMBL/GenBank/DDBJ whole genome shotgun (WGS) entry which is preliminary data.</text>
</comment>
<keyword evidence="3" id="KW-1185">Reference proteome</keyword>
<evidence type="ECO:0000313" key="3">
    <source>
        <dbReference type="Proteomes" id="UP000027143"/>
    </source>
</evidence>
<dbReference type="Pfam" id="PF00800">
    <property type="entry name" value="PDT"/>
    <property type="match status" value="1"/>
</dbReference>
<dbReference type="Gene3D" id="3.40.190.10">
    <property type="entry name" value="Periplasmic binding protein-like II"/>
    <property type="match status" value="1"/>
</dbReference>
<name>A0ABR4SQ85_BARQI</name>
<organism evidence="2 3">
    <name type="scientific">Bartonella quintana JK 68</name>
    <dbReference type="NCBI Taxonomy" id="1134503"/>
    <lineage>
        <taxon>Bacteria</taxon>
        <taxon>Pseudomonadati</taxon>
        <taxon>Pseudomonadota</taxon>
        <taxon>Alphaproteobacteria</taxon>
        <taxon>Hyphomicrobiales</taxon>
        <taxon>Bartonellaceae</taxon>
        <taxon>Bartonella</taxon>
    </lineage>
</organism>
<evidence type="ECO:0000259" key="1">
    <source>
        <dbReference type="PROSITE" id="PS51171"/>
    </source>
</evidence>
<accession>A0ABR4SQ85</accession>
<proteinExistence type="predicted"/>
<reference evidence="2 3" key="1">
    <citation type="submission" date="2012-04" db="EMBL/GenBank/DDBJ databases">
        <title>The Genome Sequence of Bartonella quintana JK 68.</title>
        <authorList>
            <consortium name="The Broad Institute Genome Sequencing Platform"/>
            <consortium name="The Broad Institute Genome Sequencing Center for Infectious Disease"/>
            <person name="Feldgarden M."/>
            <person name="Kirby J."/>
            <person name="Kosoy M."/>
            <person name="Birtles R."/>
            <person name="Probert W.S."/>
            <person name="Chiaraviglio L."/>
            <person name="Walker B."/>
            <person name="Young S.K."/>
            <person name="Zeng Q."/>
            <person name="Gargeya S."/>
            <person name="Fitzgerald M."/>
            <person name="Haas B."/>
            <person name="Abouelleil A."/>
            <person name="Alvarado L."/>
            <person name="Arachchi H.M."/>
            <person name="Berlin A.M."/>
            <person name="Chapman S.B."/>
            <person name="Goldberg J."/>
            <person name="Griggs A."/>
            <person name="Gujja S."/>
            <person name="Hansen M."/>
            <person name="Howarth C."/>
            <person name="Imamovic A."/>
            <person name="Larimer J."/>
            <person name="McCowen C."/>
            <person name="Montmayeur A."/>
            <person name="Murphy C."/>
            <person name="Neiman D."/>
            <person name="Pearson M."/>
            <person name="Priest M."/>
            <person name="Roberts A."/>
            <person name="Saif S."/>
            <person name="Shea T."/>
            <person name="Sisk P."/>
            <person name="Sykes S."/>
            <person name="Wortman J."/>
            <person name="Nusbaum C."/>
            <person name="Birren B."/>
        </authorList>
    </citation>
    <scope>NUCLEOTIDE SEQUENCE [LARGE SCALE GENOMIC DNA]</scope>
    <source>
        <strain evidence="2 3">JK 68</strain>
    </source>
</reference>
<dbReference type="InterPro" id="IPR001086">
    <property type="entry name" value="Preph_deHydtase"/>
</dbReference>
<evidence type="ECO:0000313" key="2">
    <source>
        <dbReference type="EMBL" id="KEC66215.1"/>
    </source>
</evidence>
<gene>
    <name evidence="2" type="ORF">O7U_00746</name>
</gene>
<dbReference type="EMBL" id="AHPD01000007">
    <property type="protein sequence ID" value="KEC66215.1"/>
    <property type="molecule type" value="Genomic_DNA"/>
</dbReference>
<dbReference type="Proteomes" id="UP000027143">
    <property type="component" value="Unassembled WGS sequence"/>
</dbReference>
<sequence>MPLHNVVQSIIRKNGWKTVTFSDTAGAAKFIKKNAKRSQAALAPLIAAKLYGLDIIERNI</sequence>
<dbReference type="PROSITE" id="PS51171">
    <property type="entry name" value="PREPHENATE_DEHYDR_3"/>
    <property type="match status" value="1"/>
</dbReference>
<feature type="domain" description="Prephenate dehydratase" evidence="1">
    <location>
        <begin position="1"/>
        <end position="60"/>
    </location>
</feature>